<dbReference type="Proteomes" id="UP000276133">
    <property type="component" value="Unassembled WGS sequence"/>
</dbReference>
<dbReference type="EMBL" id="REGN01002165">
    <property type="protein sequence ID" value="RNA29763.1"/>
    <property type="molecule type" value="Genomic_DNA"/>
</dbReference>
<sequence>MTIKLSLYEKIDYGSPINIKKIERDNLRIYKNLIHIYTRKPLLNKVDDNYRIQLAQFQQSRCLNRN</sequence>
<reference evidence="1 2" key="1">
    <citation type="journal article" date="2018" name="Sci. Rep.">
        <title>Genomic signatures of local adaptation to the degree of environmental predictability in rotifers.</title>
        <authorList>
            <person name="Franch-Gras L."/>
            <person name="Hahn C."/>
            <person name="Garcia-Roger E.M."/>
            <person name="Carmona M.J."/>
            <person name="Serra M."/>
            <person name="Gomez A."/>
        </authorList>
    </citation>
    <scope>NUCLEOTIDE SEQUENCE [LARGE SCALE GENOMIC DNA]</scope>
    <source>
        <strain evidence="1">HYR1</strain>
    </source>
</reference>
<evidence type="ECO:0000313" key="2">
    <source>
        <dbReference type="Proteomes" id="UP000276133"/>
    </source>
</evidence>
<gene>
    <name evidence="1" type="ORF">BpHYR1_047177</name>
</gene>
<comment type="caution">
    <text evidence="1">The sequence shown here is derived from an EMBL/GenBank/DDBJ whole genome shotgun (WGS) entry which is preliminary data.</text>
</comment>
<dbReference type="AlphaFoldDB" id="A0A3M7S1R8"/>
<keyword evidence="2" id="KW-1185">Reference proteome</keyword>
<accession>A0A3M7S1R8</accession>
<organism evidence="1 2">
    <name type="scientific">Brachionus plicatilis</name>
    <name type="common">Marine rotifer</name>
    <name type="synonym">Brachionus muelleri</name>
    <dbReference type="NCBI Taxonomy" id="10195"/>
    <lineage>
        <taxon>Eukaryota</taxon>
        <taxon>Metazoa</taxon>
        <taxon>Spiralia</taxon>
        <taxon>Gnathifera</taxon>
        <taxon>Rotifera</taxon>
        <taxon>Eurotatoria</taxon>
        <taxon>Monogononta</taxon>
        <taxon>Pseudotrocha</taxon>
        <taxon>Ploima</taxon>
        <taxon>Brachionidae</taxon>
        <taxon>Brachionus</taxon>
    </lineage>
</organism>
<proteinExistence type="predicted"/>
<evidence type="ECO:0000313" key="1">
    <source>
        <dbReference type="EMBL" id="RNA29763.1"/>
    </source>
</evidence>
<name>A0A3M7S1R8_BRAPC</name>
<protein>
    <submittedName>
        <fullName evidence="1">Uncharacterized protein</fullName>
    </submittedName>
</protein>